<dbReference type="Proteomes" id="UP000009169">
    <property type="component" value="Unassembled WGS sequence"/>
</dbReference>
<reference evidence="2" key="1">
    <citation type="journal article" date="2012" name="MBio">
        <title>Comparative genome analysis of Trichophyton rubrum and related dermatophytes reveals candidate genes involved in infection.</title>
        <authorList>
            <person name="Martinez D.A."/>
            <person name="Oliver B.G."/>
            <person name="Graeser Y."/>
            <person name="Goldberg J.M."/>
            <person name="Li W."/>
            <person name="Martinez-Rossi N.M."/>
            <person name="Monod M."/>
            <person name="Shelest E."/>
            <person name="Barton R.C."/>
            <person name="Birch E."/>
            <person name="Brakhage A.A."/>
            <person name="Chen Z."/>
            <person name="Gurr S.J."/>
            <person name="Heiman D."/>
            <person name="Heitman J."/>
            <person name="Kosti I."/>
            <person name="Rossi A."/>
            <person name="Saif S."/>
            <person name="Samalova M."/>
            <person name="Saunders C.W."/>
            <person name="Shea T."/>
            <person name="Summerbell R.C."/>
            <person name="Xu J."/>
            <person name="Young S."/>
            <person name="Zeng Q."/>
            <person name="Birren B.W."/>
            <person name="Cuomo C.A."/>
            <person name="White T.C."/>
        </authorList>
    </citation>
    <scope>NUCLEOTIDE SEQUENCE [LARGE SCALE GENOMIC DNA]</scope>
    <source>
        <strain evidence="2">ATCC MYA-4606 / CBS 127.97</strain>
    </source>
</reference>
<dbReference type="HOGENOM" id="CLU_1760084_0_0_1"/>
<dbReference type="VEuPathDB" id="FungiDB:TEQG_02484"/>
<dbReference type="EMBL" id="DS995727">
    <property type="protein sequence ID" value="EGE03448.1"/>
    <property type="molecule type" value="Genomic_DNA"/>
</dbReference>
<evidence type="ECO:0000313" key="1">
    <source>
        <dbReference type="EMBL" id="EGE03448.1"/>
    </source>
</evidence>
<evidence type="ECO:0000313" key="2">
    <source>
        <dbReference type="Proteomes" id="UP000009169"/>
    </source>
</evidence>
<protein>
    <submittedName>
        <fullName evidence="1">Uncharacterized protein</fullName>
    </submittedName>
</protein>
<organism evidence="1 2">
    <name type="scientific">Trichophyton equinum (strain ATCC MYA-4606 / CBS 127.97)</name>
    <name type="common">Horse ringworm fungus</name>
    <dbReference type="NCBI Taxonomy" id="559882"/>
    <lineage>
        <taxon>Eukaryota</taxon>
        <taxon>Fungi</taxon>
        <taxon>Dikarya</taxon>
        <taxon>Ascomycota</taxon>
        <taxon>Pezizomycotina</taxon>
        <taxon>Eurotiomycetes</taxon>
        <taxon>Eurotiomycetidae</taxon>
        <taxon>Onygenales</taxon>
        <taxon>Arthrodermataceae</taxon>
        <taxon>Trichophyton</taxon>
    </lineage>
</organism>
<accession>F2PNI0</accession>
<dbReference type="AlphaFoldDB" id="F2PNI0"/>
<proteinExistence type="predicted"/>
<keyword evidence="2" id="KW-1185">Reference proteome</keyword>
<gene>
    <name evidence="1" type="ORF">TEQG_02484</name>
</gene>
<sequence>MIDGAEASNSGLLTLRSNPHSSQERAALDVTCSRYDPTLCPRESAAFDVSIYASLLASDLTKIRFPTSSPSSTLSSYSTLCDGDTECAKVGKNLPLKDPKQIREAFLLKELTTDLSKSLMLDREYNSVYYKLDGRAPGFTDINWEEWW</sequence>
<name>F2PNI0_TRIEC</name>